<name>S2DHP9_INDAL</name>
<evidence type="ECO:0000313" key="1">
    <source>
        <dbReference type="EMBL" id="EOZ96675.1"/>
    </source>
</evidence>
<gene>
    <name evidence="1" type="ORF">A33Q_2445</name>
</gene>
<comment type="caution">
    <text evidence="1">The sequence shown here is derived from an EMBL/GenBank/DDBJ whole genome shotgun (WGS) entry which is preliminary data.</text>
</comment>
<accession>S2DHP9</accession>
<protein>
    <submittedName>
        <fullName evidence="1">Uncharacterized protein</fullName>
    </submittedName>
</protein>
<keyword evidence="2" id="KW-1185">Reference proteome</keyword>
<dbReference type="EMBL" id="ALWO02000033">
    <property type="protein sequence ID" value="EOZ96675.1"/>
    <property type="molecule type" value="Genomic_DNA"/>
</dbReference>
<proteinExistence type="predicted"/>
<dbReference type="Proteomes" id="UP000006073">
    <property type="component" value="Unassembled WGS sequence"/>
</dbReference>
<evidence type="ECO:0000313" key="2">
    <source>
        <dbReference type="Proteomes" id="UP000006073"/>
    </source>
</evidence>
<reference evidence="1 2" key="1">
    <citation type="journal article" date="2013" name="Genome Announc.">
        <title>Draft Genome Sequence of Indibacter alkaliphilus Strain LW1T, Isolated from Lonar Lake, a Haloalkaline Lake in the Buldana District of Maharashtra, India.</title>
        <authorList>
            <person name="Singh A."/>
            <person name="Kumar Jangir P."/>
            <person name="Sharma R."/>
            <person name="Singh A."/>
            <person name="Kumar Pinnaka A."/>
            <person name="Shivaji S."/>
        </authorList>
    </citation>
    <scope>NUCLEOTIDE SEQUENCE [LARGE SCALE GENOMIC DNA]</scope>
    <source>
        <strain evidence="2">CCUG 57479 / KCTC 22604 / LW1</strain>
    </source>
</reference>
<dbReference type="AlphaFoldDB" id="S2DHP9"/>
<sequence length="43" mass="4900">MGMRNFGLPNLLNFTYNPSANEASHFEFISGNFAVSYVSFFLF</sequence>
<organism evidence="1 2">
    <name type="scientific">Indibacter alkaliphilus (strain CCUG 57479 / KCTC 22604 / LW1)</name>
    <dbReference type="NCBI Taxonomy" id="1189612"/>
    <lineage>
        <taxon>Bacteria</taxon>
        <taxon>Pseudomonadati</taxon>
        <taxon>Bacteroidota</taxon>
        <taxon>Cytophagia</taxon>
        <taxon>Cytophagales</taxon>
        <taxon>Cyclobacteriaceae</taxon>
    </lineage>
</organism>
<dbReference type="STRING" id="1189612.A33Q_2445"/>